<dbReference type="EMBL" id="JAAFGS010000004">
    <property type="protein sequence ID" value="NGZ76065.1"/>
    <property type="molecule type" value="Genomic_DNA"/>
</dbReference>
<keyword evidence="2" id="KW-0732">Signal</keyword>
<feature type="chain" id="PRO_5046560690" evidence="2">
    <location>
        <begin position="23"/>
        <end position="808"/>
    </location>
</feature>
<reference evidence="4 5" key="1">
    <citation type="submission" date="2020-01" db="EMBL/GenBank/DDBJ databases">
        <title>Polyphasic characterisation and genomic insights into a novel alkali tolerant bacterium VR-M41.</title>
        <authorList>
            <person name="Vemuluri V.R."/>
        </authorList>
    </citation>
    <scope>NUCLEOTIDE SEQUENCE [LARGE SCALE GENOMIC DNA]</scope>
    <source>
        <strain evidence="4 5">VR-M41</strain>
    </source>
</reference>
<proteinExistence type="predicted"/>
<feature type="domain" description="SLH" evidence="3">
    <location>
        <begin position="160"/>
        <end position="220"/>
    </location>
</feature>
<feature type="domain" description="SLH" evidence="3">
    <location>
        <begin position="36"/>
        <end position="94"/>
    </location>
</feature>
<evidence type="ECO:0000313" key="5">
    <source>
        <dbReference type="Proteomes" id="UP000800303"/>
    </source>
</evidence>
<dbReference type="Proteomes" id="UP000800303">
    <property type="component" value="Unassembled WGS sequence"/>
</dbReference>
<organism evidence="4 5">
    <name type="scientific">Saccharibacillus alkalitolerans</name>
    <dbReference type="NCBI Taxonomy" id="2705290"/>
    <lineage>
        <taxon>Bacteria</taxon>
        <taxon>Bacillati</taxon>
        <taxon>Bacillota</taxon>
        <taxon>Bacilli</taxon>
        <taxon>Bacillales</taxon>
        <taxon>Paenibacillaceae</taxon>
        <taxon>Saccharibacillus</taxon>
    </lineage>
</organism>
<comment type="caution">
    <text evidence="4">The sequence shown here is derived from an EMBL/GenBank/DDBJ whole genome shotgun (WGS) entry which is preliminary data.</text>
</comment>
<dbReference type="Pfam" id="PF00395">
    <property type="entry name" value="SLH"/>
    <property type="match status" value="3"/>
</dbReference>
<feature type="domain" description="SLH" evidence="3">
    <location>
        <begin position="95"/>
        <end position="158"/>
    </location>
</feature>
<dbReference type="InterPro" id="IPR001119">
    <property type="entry name" value="SLH_dom"/>
</dbReference>
<gene>
    <name evidence="4" type="ORF">GYN08_12125</name>
</gene>
<dbReference type="PROSITE" id="PS51272">
    <property type="entry name" value="SLH"/>
    <property type="match status" value="3"/>
</dbReference>
<feature type="compositionally biased region" description="Low complexity" evidence="1">
    <location>
        <begin position="457"/>
        <end position="469"/>
    </location>
</feature>
<accession>A0ABX0F836</accession>
<dbReference type="PANTHER" id="PTHR43308">
    <property type="entry name" value="OUTER MEMBRANE PROTEIN ALPHA-RELATED"/>
    <property type="match status" value="1"/>
</dbReference>
<evidence type="ECO:0000259" key="3">
    <source>
        <dbReference type="PROSITE" id="PS51272"/>
    </source>
</evidence>
<name>A0ABX0F836_9BACL</name>
<dbReference type="PANTHER" id="PTHR43308:SF5">
    <property type="entry name" value="S-LAYER PROTEIN _ PEPTIDOGLYCAN ENDO-BETA-N-ACETYLGLUCOSAMINIDASE"/>
    <property type="match status" value="1"/>
</dbReference>
<feature type="compositionally biased region" description="Pro residues" evidence="1">
    <location>
        <begin position="490"/>
        <end position="500"/>
    </location>
</feature>
<keyword evidence="5" id="KW-1185">Reference proteome</keyword>
<evidence type="ECO:0000256" key="2">
    <source>
        <dbReference type="SAM" id="SignalP"/>
    </source>
</evidence>
<evidence type="ECO:0000313" key="4">
    <source>
        <dbReference type="EMBL" id="NGZ76065.1"/>
    </source>
</evidence>
<dbReference type="InterPro" id="IPR051465">
    <property type="entry name" value="Cell_Envelope_Struct_Comp"/>
</dbReference>
<dbReference type="RefSeq" id="WP_166274545.1">
    <property type="nucleotide sequence ID" value="NZ_JAAFGS010000004.1"/>
</dbReference>
<protein>
    <submittedName>
        <fullName evidence="4">S-layer homology domain-containing protein</fullName>
    </submittedName>
</protein>
<feature type="region of interest" description="Disordered" evidence="1">
    <location>
        <begin position="457"/>
        <end position="501"/>
    </location>
</feature>
<sequence>MKKTAGLLLSSLLVSSTIWTGAAFGESAPASSSSVVQSSIFKDLNNHWSKQAVEKWQNRGIIKGAAEGKFAPERTLTRAEWVTLVNRTFQLNRQKAEAPSDVKEGSWYAADVKAALTAGYIGITGDGTFQADRPLTREEAAVTLANLLRLSTVQPDTDAFADFKTSTEANGAPVYAAVEAGLLKGYADKTFRPHKALTRAEAAVLIDRAAEAYGMWIGEQGEYGPADGVRQEKGSVLVNTPGVTLQNLEIAGDLVIGKNVGEGDVTLKNVTVRGNTYVYGGGEHSIHIEGSHLVNIIVDKKEGTVRIVAQGETTVQEVVVRTGANLEAEKGVTVNKVELTNELPANSEVRLAGYFNTVNVQAYSLALDIPSGSIGELNVSKDAEGAVLNTGSESRILTLLLNAAAKVAGVGKIDSATINAKDITFDKSPTAVKVGKDVPADTKVSVGGQQVAAGAASAPAAAPASQPAAPSAPAPAAPSGGNGGETAAPAPAPTPEPIPWQPVKVELRDKTVSVGESVYFTSSIDGTAYISSRGIAYYDLPTLALGVESGEVQTKQVKAGELNYFSTSDLRNIEYFRNYEFNVTVYAESNKGYGTAEVEVFDESEELVRYPVVSHYGGEPEYFSFNYNRRLGLAPGRELNEIVQLKLDGEESYKTFDSSLGTVEIVGGKVFIRPLQDQLGRNFMIKLTAGAVVTSDGQLNKEHIHGPDNSFTRIKLLSHGGKAYATVKKGETIEFSVEYGGIVYLAPQIISGGLDEYDRKVAEGWAKKRVVTNEEANLPLTISTEGLSKGAYNLHIWGGRSIYIEIED</sequence>
<feature type="signal peptide" evidence="2">
    <location>
        <begin position="1"/>
        <end position="22"/>
    </location>
</feature>
<evidence type="ECO:0000256" key="1">
    <source>
        <dbReference type="SAM" id="MobiDB-lite"/>
    </source>
</evidence>